<dbReference type="EMBL" id="LKMD01000100">
    <property type="protein sequence ID" value="PIB01292.1"/>
    <property type="molecule type" value="Genomic_DNA"/>
</dbReference>
<dbReference type="AlphaFoldDB" id="A0A2G5I993"/>
<feature type="compositionally biased region" description="Polar residues" evidence="1">
    <location>
        <begin position="347"/>
        <end position="357"/>
    </location>
</feature>
<feature type="non-terminal residue" evidence="2">
    <location>
        <position position="1"/>
    </location>
</feature>
<organism evidence="2 3">
    <name type="scientific">Cercospora beticola</name>
    <name type="common">Sugarbeet leaf spot fungus</name>
    <dbReference type="NCBI Taxonomy" id="122368"/>
    <lineage>
        <taxon>Eukaryota</taxon>
        <taxon>Fungi</taxon>
        <taxon>Dikarya</taxon>
        <taxon>Ascomycota</taxon>
        <taxon>Pezizomycotina</taxon>
        <taxon>Dothideomycetes</taxon>
        <taxon>Dothideomycetidae</taxon>
        <taxon>Mycosphaerellales</taxon>
        <taxon>Mycosphaerellaceae</taxon>
        <taxon>Cercospora</taxon>
    </lineage>
</organism>
<name>A0A2G5I993_CERBT</name>
<gene>
    <name evidence="2" type="ORF">CB0940_01321</name>
</gene>
<evidence type="ECO:0000256" key="1">
    <source>
        <dbReference type="SAM" id="MobiDB-lite"/>
    </source>
</evidence>
<feature type="region of interest" description="Disordered" evidence="1">
    <location>
        <begin position="329"/>
        <end position="403"/>
    </location>
</feature>
<accession>A0A2G5I993</accession>
<proteinExistence type="predicted"/>
<feature type="region of interest" description="Disordered" evidence="1">
    <location>
        <begin position="216"/>
        <end position="251"/>
    </location>
</feature>
<evidence type="ECO:0000313" key="3">
    <source>
        <dbReference type="Proteomes" id="UP000230605"/>
    </source>
</evidence>
<dbReference type="Proteomes" id="UP000230605">
    <property type="component" value="Chromosome 1"/>
</dbReference>
<sequence>FCARIERGPPNSLPLSTQSIGSLLLPFSRLLPLASTHHRRRSAVTRLALPVLSCPVPFTCRACLLHITRATQRACLCHPVARRQACNSASNLKTTGCPTRPPVSCNLTLGSSLLARCCVHCARRGPRLRASINQTPVSALRSASPVDTALRPSPTHVPASSINHVAADVRLAEPGATTVELERSSANIATQPAAATTAAATAAVVSCSSTAEQWPVSTSTNESAPGHHCSTTRPASDGDAAAHASRPVSRSAATADNVSTAVCAAAANGLPASSACTTSAHGHCVSILSSSEDPMFWLRAIRGWSMHQLRALLPRMCLHASERADSSIRAGAHGLARPEPTSEHSTVRSIRSTTACQQPRRPVRTPARSATAAWPVSATAAGLPATSHVPSARPDCQCRREAS</sequence>
<reference evidence="2 3" key="1">
    <citation type="submission" date="2015-10" db="EMBL/GenBank/DDBJ databases">
        <title>The cercosporin biosynthetic gene cluster was horizontally transferred to several fungal lineages and shown to be expanded in Cercospora beticola based on microsynteny with recipient genomes.</title>
        <authorList>
            <person name="De Jonge R."/>
            <person name="Ebert M.K."/>
            <person name="Suttle J.C."/>
            <person name="Jurick Ii W.M."/>
            <person name="Secor G.A."/>
            <person name="Thomma B.P."/>
            <person name="Van De Peer Y."/>
            <person name="Bolton M.D."/>
        </authorList>
    </citation>
    <scope>NUCLEOTIDE SEQUENCE [LARGE SCALE GENOMIC DNA]</scope>
    <source>
        <strain evidence="2 3">09-40</strain>
    </source>
</reference>
<comment type="caution">
    <text evidence="2">The sequence shown here is derived from an EMBL/GenBank/DDBJ whole genome shotgun (WGS) entry which is preliminary data.</text>
</comment>
<feature type="compositionally biased region" description="Low complexity" evidence="1">
    <location>
        <begin position="369"/>
        <end position="381"/>
    </location>
</feature>
<protein>
    <submittedName>
        <fullName evidence="2">Uncharacterized protein</fullName>
    </submittedName>
</protein>
<feature type="compositionally biased region" description="Polar residues" evidence="1">
    <location>
        <begin position="216"/>
        <end position="234"/>
    </location>
</feature>
<evidence type="ECO:0000313" key="2">
    <source>
        <dbReference type="EMBL" id="PIB01292.1"/>
    </source>
</evidence>